<proteinExistence type="predicted"/>
<dbReference type="HOGENOM" id="CLU_2920226_0_0_6"/>
<dbReference type="RefSeq" id="WP_013053542.1">
    <property type="nucleotide sequence ID" value="NC_014012.1"/>
</dbReference>
<name>D4ZF95_SHEVD</name>
<protein>
    <submittedName>
        <fullName evidence="1">Uncharacterized protein</fullName>
    </submittedName>
</protein>
<dbReference type="KEGG" id="svo:SVI_4288"/>
<evidence type="ECO:0000313" key="2">
    <source>
        <dbReference type="Proteomes" id="UP000002350"/>
    </source>
</evidence>
<reference evidence="2" key="1">
    <citation type="journal article" date="2010" name="Mol. Biosyst.">
        <title>Complete genome sequence and comparative analysis of Shewanella violacea, a psychrophilic and piezophilic bacterium from deep sea floor sediments.</title>
        <authorList>
            <person name="Aono E."/>
            <person name="Baba T."/>
            <person name="Ara T."/>
            <person name="Nishi T."/>
            <person name="Nakamichi T."/>
            <person name="Inamoto E."/>
            <person name="Toyonaga H."/>
            <person name="Hasegawa M."/>
            <person name="Takai Y."/>
            <person name="Okumura Y."/>
            <person name="Baba M."/>
            <person name="Tomita M."/>
            <person name="Kato C."/>
            <person name="Oshima T."/>
            <person name="Nakasone K."/>
            <person name="Mori H."/>
        </authorList>
    </citation>
    <scope>NUCLEOTIDE SEQUENCE [LARGE SCALE GENOMIC DNA]</scope>
    <source>
        <strain evidence="2">JCM 10179 / CIP 106290 / LMG 19151 / DSS12</strain>
    </source>
</reference>
<keyword evidence="2" id="KW-1185">Reference proteome</keyword>
<sequence length="61" mass="7022">MLECWNAGMLECRNAGMLECWNAGMPECWTKLKLEALHPSEFSIKKGMPKHPFIITRIDLT</sequence>
<dbReference type="AlphaFoldDB" id="D4ZF95"/>
<gene>
    <name evidence="1" type="ordered locus">SVI_4288</name>
</gene>
<dbReference type="Proteomes" id="UP000002350">
    <property type="component" value="Chromosome"/>
</dbReference>
<organism evidence="1 2">
    <name type="scientific">Shewanella violacea (strain JCM 10179 / CIP 106290 / LMG 19151 / DSS12)</name>
    <dbReference type="NCBI Taxonomy" id="637905"/>
    <lineage>
        <taxon>Bacteria</taxon>
        <taxon>Pseudomonadati</taxon>
        <taxon>Pseudomonadota</taxon>
        <taxon>Gammaproteobacteria</taxon>
        <taxon>Alteromonadales</taxon>
        <taxon>Shewanellaceae</taxon>
        <taxon>Shewanella</taxon>
    </lineage>
</organism>
<evidence type="ECO:0000313" key="1">
    <source>
        <dbReference type="EMBL" id="BAJ04259.1"/>
    </source>
</evidence>
<dbReference type="EMBL" id="AP011177">
    <property type="protein sequence ID" value="BAJ04259.1"/>
    <property type="molecule type" value="Genomic_DNA"/>
</dbReference>
<accession>D4ZF95</accession>